<feature type="transmembrane region" description="Helical" evidence="1">
    <location>
        <begin position="70"/>
        <end position="87"/>
    </location>
</feature>
<evidence type="ECO:0000313" key="2">
    <source>
        <dbReference type="EMBL" id="PTQ96753.1"/>
    </source>
</evidence>
<proteinExistence type="predicted"/>
<dbReference type="EMBL" id="QAOQ01000004">
    <property type="protein sequence ID" value="PTQ96753.1"/>
    <property type="molecule type" value="Genomic_DNA"/>
</dbReference>
<evidence type="ECO:0000256" key="1">
    <source>
        <dbReference type="SAM" id="Phobius"/>
    </source>
</evidence>
<reference evidence="2 3" key="1">
    <citation type="submission" date="2018-04" db="EMBL/GenBank/DDBJ databases">
        <title>Genomic Encyclopedia of Archaeal and Bacterial Type Strains, Phase II (KMG-II): from individual species to whole genera.</title>
        <authorList>
            <person name="Goeker M."/>
        </authorList>
    </citation>
    <scope>NUCLEOTIDE SEQUENCE [LARGE SCALE GENOMIC DNA]</scope>
    <source>
        <strain evidence="2 3">DSM 26809</strain>
    </source>
</reference>
<accession>A0A2T5J9J7</accession>
<keyword evidence="1" id="KW-0472">Membrane</keyword>
<dbReference type="AlphaFoldDB" id="A0A2T5J9J7"/>
<protein>
    <submittedName>
        <fullName evidence="2">Uncharacterized protein</fullName>
    </submittedName>
</protein>
<keyword evidence="1" id="KW-0812">Transmembrane</keyword>
<dbReference type="Proteomes" id="UP000244168">
    <property type="component" value="Unassembled WGS sequence"/>
</dbReference>
<feature type="transmembrane region" description="Helical" evidence="1">
    <location>
        <begin position="12"/>
        <end position="29"/>
    </location>
</feature>
<evidence type="ECO:0000313" key="3">
    <source>
        <dbReference type="Proteomes" id="UP000244168"/>
    </source>
</evidence>
<comment type="caution">
    <text evidence="2">The sequence shown here is derived from an EMBL/GenBank/DDBJ whole genome shotgun (WGS) entry which is preliminary data.</text>
</comment>
<keyword evidence="3" id="KW-1185">Reference proteome</keyword>
<feature type="transmembrane region" description="Helical" evidence="1">
    <location>
        <begin position="35"/>
        <end position="58"/>
    </location>
</feature>
<sequence length="122" mass="14259">MVKKLLINLIKTCLLCFVCCTVFAMLYWFTFSFSIIRIMFMLSLIVGIMSLPVFFLTLPGYSKNVNTRMLIYFMGPVLYVLAALVSRDGHDRLTHLYPGLIFLIFHIWFYHQTFGTKAGKRR</sequence>
<gene>
    <name evidence="2" type="ORF">C8P68_104242</name>
</gene>
<name>A0A2T5J9J7_9SPHI</name>
<dbReference type="RefSeq" id="WP_107828702.1">
    <property type="nucleotide sequence ID" value="NZ_CP160205.1"/>
</dbReference>
<keyword evidence="1" id="KW-1133">Transmembrane helix</keyword>
<feature type="transmembrane region" description="Helical" evidence="1">
    <location>
        <begin position="93"/>
        <end position="111"/>
    </location>
</feature>
<organism evidence="2 3">
    <name type="scientific">Mucilaginibacter yixingensis</name>
    <dbReference type="NCBI Taxonomy" id="1295612"/>
    <lineage>
        <taxon>Bacteria</taxon>
        <taxon>Pseudomonadati</taxon>
        <taxon>Bacteroidota</taxon>
        <taxon>Sphingobacteriia</taxon>
        <taxon>Sphingobacteriales</taxon>
        <taxon>Sphingobacteriaceae</taxon>
        <taxon>Mucilaginibacter</taxon>
    </lineage>
</organism>